<protein>
    <submittedName>
        <fullName evidence="2">Uncharacterized protein</fullName>
    </submittedName>
</protein>
<keyword evidence="1" id="KW-0472">Membrane</keyword>
<proteinExistence type="predicted"/>
<reference evidence="2 3" key="1">
    <citation type="submission" date="2016-11" db="EMBL/GenBank/DDBJ databases">
        <authorList>
            <person name="Manzoor S."/>
        </authorList>
    </citation>
    <scope>NUCLEOTIDE SEQUENCE [LARGE SCALE GENOMIC DNA]</scope>
    <source>
        <strain evidence="2">Clostridium ultunense strain Esp</strain>
    </source>
</reference>
<sequence>MDTRVEKRKRLKQEKRKKIFKSFIIILILLMLYYGIKVVNTNIIYLDYLKNPIIFKLDLKERKLYLFGESYLIDLKIFKKSP</sequence>
<feature type="transmembrane region" description="Helical" evidence="1">
    <location>
        <begin position="20"/>
        <end position="36"/>
    </location>
</feature>
<keyword evidence="1" id="KW-0812">Transmembrane</keyword>
<keyword evidence="1" id="KW-1133">Transmembrane helix</keyword>
<keyword evidence="3" id="KW-1185">Reference proteome</keyword>
<dbReference type="HOGENOM" id="CLU_2552380_0_0_9"/>
<evidence type="ECO:0000313" key="2">
    <source>
        <dbReference type="EMBL" id="SHD77452.1"/>
    </source>
</evidence>
<dbReference type="OrthoDB" id="1708336at2"/>
<accession>M1ZGL3</accession>
<gene>
    <name evidence="2" type="ORF">CUESP1_2095</name>
</gene>
<dbReference type="Proteomes" id="UP000245423">
    <property type="component" value="Chromosome 1"/>
</dbReference>
<evidence type="ECO:0000256" key="1">
    <source>
        <dbReference type="SAM" id="Phobius"/>
    </source>
</evidence>
<evidence type="ECO:0000313" key="3">
    <source>
        <dbReference type="Proteomes" id="UP000245423"/>
    </source>
</evidence>
<organism evidence="2 3">
    <name type="scientific">[Clostridium] ultunense Esp</name>
    <dbReference type="NCBI Taxonomy" id="1288971"/>
    <lineage>
        <taxon>Bacteria</taxon>
        <taxon>Bacillati</taxon>
        <taxon>Bacillota</taxon>
        <taxon>Tissierellia</taxon>
        <taxon>Tissierellales</taxon>
        <taxon>Tepidimicrobiaceae</taxon>
        <taxon>Schnuerera</taxon>
    </lineage>
</organism>
<name>M1ZGL3_9FIRM</name>
<dbReference type="RefSeq" id="WP_005587886.1">
    <property type="nucleotide sequence ID" value="NZ_LT669839.1"/>
</dbReference>
<dbReference type="AlphaFoldDB" id="M1ZGL3"/>
<dbReference type="EMBL" id="LT669839">
    <property type="protein sequence ID" value="SHD77452.1"/>
    <property type="molecule type" value="Genomic_DNA"/>
</dbReference>